<protein>
    <submittedName>
        <fullName evidence="1">Uncharacterized protein</fullName>
    </submittedName>
</protein>
<evidence type="ECO:0000313" key="1">
    <source>
        <dbReference type="EMBL" id="SMS10181.1"/>
    </source>
</evidence>
<proteinExistence type="predicted"/>
<evidence type="ECO:0000313" key="2">
    <source>
        <dbReference type="Proteomes" id="UP000196842"/>
    </source>
</evidence>
<dbReference type="AlphaFoldDB" id="A0A1Y6JM30"/>
<dbReference type="Proteomes" id="UP000196842">
    <property type="component" value="Chromosome I"/>
</dbReference>
<reference evidence="1 2" key="1">
    <citation type="submission" date="2017-05" db="EMBL/GenBank/DDBJ databases">
        <authorList>
            <person name="Song R."/>
            <person name="Chenine A.L."/>
            <person name="Ruprecht R.M."/>
        </authorList>
    </citation>
    <scope>NUCLEOTIDE SEQUENCE [LARGE SCALE GENOMIC DNA]</scope>
    <source>
        <strain evidence="1 2">CFBP 1590</strain>
    </source>
</reference>
<gene>
    <name evidence="1" type="ORF">CFBP1590__2595</name>
</gene>
<organism evidence="1 2">
    <name type="scientific">Pseudomonas viridiflava</name>
    <name type="common">Phytomonas viridiflava</name>
    <dbReference type="NCBI Taxonomy" id="33069"/>
    <lineage>
        <taxon>Bacteria</taxon>
        <taxon>Pseudomonadati</taxon>
        <taxon>Pseudomonadota</taxon>
        <taxon>Gammaproteobacteria</taxon>
        <taxon>Pseudomonadales</taxon>
        <taxon>Pseudomonadaceae</taxon>
        <taxon>Pseudomonas</taxon>
    </lineage>
</organism>
<dbReference type="EMBL" id="LT855380">
    <property type="protein sequence ID" value="SMS10181.1"/>
    <property type="molecule type" value="Genomic_DNA"/>
</dbReference>
<sequence>MGMIGVLEITLIVPTLRVGMPPRTLRVRSRMWRRYVPKLQRYPRHALGSLNPQSVPFVTRSVTGGIPTQSDGHDQCRGGLVYNDSCPATV</sequence>
<dbReference type="KEGG" id="pvd:CFBP1590__2595"/>
<accession>A0A1Y6JM30</accession>
<name>A0A1Y6JM30_PSEVI</name>